<evidence type="ECO:0000256" key="3">
    <source>
        <dbReference type="ARBA" id="ARBA00022722"/>
    </source>
</evidence>
<dbReference type="GO" id="GO:0008270">
    <property type="term" value="F:zinc ion binding"/>
    <property type="evidence" value="ECO:0007669"/>
    <property type="project" value="InterPro"/>
</dbReference>
<evidence type="ECO:0000256" key="6">
    <source>
        <dbReference type="ARBA" id="ARBA00022918"/>
    </source>
</evidence>
<dbReference type="GeneID" id="9061413"/>
<evidence type="ECO:0000259" key="10">
    <source>
        <dbReference type="PROSITE" id="PS50994"/>
    </source>
</evidence>
<evidence type="ECO:0000259" key="9">
    <source>
        <dbReference type="PROSITE" id="PS50878"/>
    </source>
</evidence>
<keyword evidence="6" id="KW-0695">RNA-directed DNA polymerase</keyword>
<dbReference type="InterPro" id="IPR050951">
    <property type="entry name" value="Retrovirus_Pol_polyprotein"/>
</dbReference>
<keyword evidence="12" id="KW-1185">Reference proteome</keyword>
<dbReference type="InterPro" id="IPR000477">
    <property type="entry name" value="RT_dom"/>
</dbReference>
<dbReference type="PANTHER" id="PTHR37984:SF5">
    <property type="entry name" value="PROTEIN NYNRIN-LIKE"/>
    <property type="match status" value="1"/>
</dbReference>
<keyword evidence="3" id="KW-0540">Nuclease</keyword>
<evidence type="ECO:0000256" key="7">
    <source>
        <dbReference type="SAM" id="MobiDB-lite"/>
    </source>
</evidence>
<dbReference type="Gene3D" id="3.30.420.10">
    <property type="entry name" value="Ribonuclease H-like superfamily/Ribonuclease H"/>
    <property type="match status" value="1"/>
</dbReference>
<evidence type="ECO:0000256" key="1">
    <source>
        <dbReference type="ARBA" id="ARBA00022679"/>
    </source>
</evidence>
<dbReference type="Gene3D" id="3.30.70.270">
    <property type="match status" value="1"/>
</dbReference>
<dbReference type="GO" id="GO:0006508">
    <property type="term" value="P:proteolysis"/>
    <property type="evidence" value="ECO:0007669"/>
    <property type="project" value="InterPro"/>
</dbReference>
<dbReference type="PROSITE" id="PS50175">
    <property type="entry name" value="ASP_PROT_RETROV"/>
    <property type="match status" value="1"/>
</dbReference>
<dbReference type="Proteomes" id="UP000007800">
    <property type="component" value="Unassembled WGS sequence"/>
</dbReference>
<feature type="compositionally biased region" description="Low complexity" evidence="7">
    <location>
        <begin position="76"/>
        <end position="96"/>
    </location>
</feature>
<dbReference type="GO" id="GO:0004190">
    <property type="term" value="F:aspartic-type endopeptidase activity"/>
    <property type="evidence" value="ECO:0007669"/>
    <property type="project" value="InterPro"/>
</dbReference>
<feature type="region of interest" description="Disordered" evidence="7">
    <location>
        <begin position="74"/>
        <end position="103"/>
    </location>
</feature>
<dbReference type="InterPro" id="IPR036397">
    <property type="entry name" value="RNaseH_sf"/>
</dbReference>
<evidence type="ECO:0000256" key="4">
    <source>
        <dbReference type="ARBA" id="ARBA00022759"/>
    </source>
</evidence>
<dbReference type="Pfam" id="PF00078">
    <property type="entry name" value="RVT_1"/>
    <property type="match status" value="1"/>
</dbReference>
<dbReference type="Gene3D" id="1.10.340.70">
    <property type="match status" value="1"/>
</dbReference>
<dbReference type="GO" id="GO:0003964">
    <property type="term" value="F:RNA-directed DNA polymerase activity"/>
    <property type="evidence" value="ECO:0007669"/>
    <property type="project" value="UniProtKB-KW"/>
</dbReference>
<proteinExistence type="predicted"/>
<dbReference type="PROSITE" id="PS00141">
    <property type="entry name" value="ASP_PROTEASE"/>
    <property type="match status" value="1"/>
</dbReference>
<dbReference type="PANTHER" id="PTHR37984">
    <property type="entry name" value="PROTEIN CBG26694"/>
    <property type="match status" value="1"/>
</dbReference>
<keyword evidence="2" id="KW-0548">Nucleotidyltransferase</keyword>
<organism evidence="12">
    <name type="scientific">Perkinsus marinus (strain ATCC 50983 / TXsc)</name>
    <dbReference type="NCBI Taxonomy" id="423536"/>
    <lineage>
        <taxon>Eukaryota</taxon>
        <taxon>Sar</taxon>
        <taxon>Alveolata</taxon>
        <taxon>Perkinsozoa</taxon>
        <taxon>Perkinsea</taxon>
        <taxon>Perkinsida</taxon>
        <taxon>Perkinsidae</taxon>
        <taxon>Perkinsus</taxon>
    </lineage>
</organism>
<dbReference type="PROSITE" id="PS50878">
    <property type="entry name" value="RT_POL"/>
    <property type="match status" value="1"/>
</dbReference>
<keyword evidence="1" id="KW-0808">Transferase</keyword>
<dbReference type="GO" id="GO:0003676">
    <property type="term" value="F:nucleic acid binding"/>
    <property type="evidence" value="ECO:0007669"/>
    <property type="project" value="InterPro"/>
</dbReference>
<feature type="domain" description="Peptidase A2" evidence="8">
    <location>
        <begin position="656"/>
        <end position="743"/>
    </location>
</feature>
<dbReference type="PROSITE" id="PS50994">
    <property type="entry name" value="INTEGRASE"/>
    <property type="match status" value="1"/>
</dbReference>
<dbReference type="CDD" id="cd00303">
    <property type="entry name" value="retropepsin_like"/>
    <property type="match status" value="1"/>
</dbReference>
<keyword evidence="5" id="KW-0378">Hydrolase</keyword>
<dbReference type="GO" id="GO:0015074">
    <property type="term" value="P:DNA integration"/>
    <property type="evidence" value="ECO:0007669"/>
    <property type="project" value="InterPro"/>
</dbReference>
<dbReference type="InterPro" id="IPR001878">
    <property type="entry name" value="Znf_CCHC"/>
</dbReference>
<dbReference type="OrthoDB" id="6757812at2759"/>
<dbReference type="InterPro" id="IPR012337">
    <property type="entry name" value="RNaseH-like_sf"/>
</dbReference>
<dbReference type="SMART" id="SM00343">
    <property type="entry name" value="ZnF_C2HC"/>
    <property type="match status" value="2"/>
</dbReference>
<dbReference type="EMBL" id="GG676168">
    <property type="protein sequence ID" value="EER12247.1"/>
    <property type="molecule type" value="Genomic_DNA"/>
</dbReference>
<dbReference type="InterPro" id="IPR021109">
    <property type="entry name" value="Peptidase_aspartic_dom_sf"/>
</dbReference>
<dbReference type="SUPFAM" id="SSF56672">
    <property type="entry name" value="DNA/RNA polymerases"/>
    <property type="match status" value="1"/>
</dbReference>
<reference evidence="11 12" key="1">
    <citation type="submission" date="2008-07" db="EMBL/GenBank/DDBJ databases">
        <authorList>
            <person name="El-Sayed N."/>
            <person name="Caler E."/>
            <person name="Inman J."/>
            <person name="Amedeo P."/>
            <person name="Hass B."/>
            <person name="Wortman J."/>
        </authorList>
    </citation>
    <scope>NUCLEOTIDE SEQUENCE [LARGE SCALE GENOMIC DNA]</scope>
    <source>
        <strain evidence="12">ATCC 50983 / TXsc</strain>
    </source>
</reference>
<evidence type="ECO:0000313" key="11">
    <source>
        <dbReference type="EMBL" id="EER12247.1"/>
    </source>
</evidence>
<evidence type="ECO:0000256" key="2">
    <source>
        <dbReference type="ARBA" id="ARBA00022695"/>
    </source>
</evidence>
<feature type="domain" description="Integrase catalytic" evidence="10">
    <location>
        <begin position="1568"/>
        <end position="1731"/>
    </location>
</feature>
<dbReference type="InterPro" id="IPR001995">
    <property type="entry name" value="Peptidase_A2_cat"/>
</dbReference>
<dbReference type="GO" id="GO:0004519">
    <property type="term" value="F:endonuclease activity"/>
    <property type="evidence" value="ECO:0007669"/>
    <property type="project" value="UniProtKB-KW"/>
</dbReference>
<feature type="domain" description="Reverse transcriptase" evidence="9">
    <location>
        <begin position="860"/>
        <end position="1083"/>
    </location>
</feature>
<evidence type="ECO:0000313" key="12">
    <source>
        <dbReference type="Proteomes" id="UP000007800"/>
    </source>
</evidence>
<dbReference type="SUPFAM" id="SSF53098">
    <property type="entry name" value="Ribonuclease H-like"/>
    <property type="match status" value="1"/>
</dbReference>
<dbReference type="InterPro" id="IPR043502">
    <property type="entry name" value="DNA/RNA_pol_sf"/>
</dbReference>
<evidence type="ECO:0000259" key="8">
    <source>
        <dbReference type="PROSITE" id="PS50175"/>
    </source>
</evidence>
<sequence length="1867" mass="206109">MSGSASSSSPPEAFDQHFLNNLGAACRESISKNERLLSKCFQDIEAGSTVDVQIILRNTSDALTPVKAMSVPGPITAPASESATGSGSSSLPAGSEHASSDQSDGVSVAPVVVVTTSLTSVFEAVSADLCRLADDHLLSCDLPSWVTPVSRQLARVIINLSSSDHYQIRWTVAIPTQAQLKRESVAAISEHRSHCMAQSSQANTNAIPGVPTAGEQANTYHSTGAVVTTSQQQSVSQVSSSIGGPSNYDIQHNPTAVCSTFGGYQNYTCPPRIRPLQIKTDVTKRPIDQAIKQVRVFIGHPVHDRLKFDPNHSGAYARWRVAFADAIERVPCSRQVATEAVLACLPEPVKGTVERSVHPSDIEKFGHVIIIYALDHTYLTKLELRSVSAAWERICQQPNESVRQYATRFEHCAHVYTALYYTHGLSARDITTKFSDGLRGAREVLGRCLIDPQCQLGYEAYKLALFAFLDNGTPLPDDLTAMMPGQSRSQGSGKGGLKKVDHSQIISICALATKELGIPPDNCLRCGLPSHQANSCRHTQIFKQKERCDRCGRLRTGSEHKCQSKNFKCGRCKRNGHLSGVCRKVINNDSMTSTTQANMSTVATEISDGSELKIIHSSVACASSRTALHDIVGSLPADPVVNLVAGHDAPKTYCPIQGLVDSGANASILNSSTVHFLLANDIIRPPDVKALSPPVSVTFGNNQALSADSVAKVPCFLGSAGTVTISFLVVDGCRPHCLIGRNMFSLLGIRLVSDKGVDIVCNMASAKNSPAPATSTPLCARSEAALTPLVEVIPDDIDPKRKRLRARLPAVEDALIYPYRAPSRKRSVVDQSIIHSRLTSMAEAGKVKPSCPEACTCIFQPVLVDKLDHGDDNAPARVYPSDDLHQRYRITTDIRPLNHLSLRTDSNGRFVYYPQSVVRDLPPTSDVTSKQYQSSAIDQLRRTDIHHCNFWCRLDLVDAFGCARIHPTLMTKIATTSVDPITGKEHVWQICTIPQGWCWSSILFHTCVHWLVHNPIKEALAKANCPCSVLFVQDDILLGCPTKADSMKALSIVTSVLQDYCFAVNPLKTVGPASVTPFCGLVIESGGRYRPHPSRRVLTEASFDLAWDEFINGTFKAKRKRGAPKVAAAASNLKISSRVSWLKSWCGTFNYFLGHLAKQQLDALHALTDVSKRLQDPAITDEEVEAQSTLVHAAFKSLFDYYLSGIPALYAARDGQAIGTIVLSDANCHGWSAIILRVTTYCPLNNDNCEATQSSLRCRIPNLKEFFPDVNLALHALPLRLVGGKWSPRTATSRSSTWKERAAILLAIDECIGLLEGRVVVIVDNQNVQKEWRSFANDFTGPFLHRWEQFLRVVHDVRWSPRDTSPVWPDALARAISDYGEEREVYDELIDSADNANCHVVDATEDTAPNDDEQPSSGPEQALRHIVPVQLLRRSFDAWRGRTTFQEVATIPVDPAAARTWLRDVQTNDPTCQRLASLPRSQFTIDNDGLLRYGHRYFLPQRFAHSVIEDIHIFLGHCPLKQTHDSVVKAFYIPGVSRLVQHVVSRCACQFSAGRRGNVNPIGPPLRSTSRPMKILDCCFLDIVGPLPVSESFSHPFKFIISCMDCCSGYCWFFPTPDITSKTITGILEARLIDQVGVPRVFTVDNARYFTGVYFRAWVASIGATLRCIPVASPHRNALLERQHSGLKKSLKALCAEHPESWPAYVTKAQRRINTRSTYGYSPQELFYGFDALTPFSRRFEDVSNTIDEDSVRFEARRRDRERQRMVDSTLNVMEKMRADALSRINPSTYTRQVARRRLFKVGDSVMKWVRNVDPLTPSWRGPLLVQQVLGDSTYKLSDGTVQDSRNMRKYFGKAQNMNPITIAYIQ</sequence>
<dbReference type="RefSeq" id="XP_002780452.1">
    <property type="nucleotide sequence ID" value="XM_002780406.1"/>
</dbReference>
<dbReference type="InterPro" id="IPR001969">
    <property type="entry name" value="Aspartic_peptidase_AS"/>
</dbReference>
<dbReference type="Gene3D" id="3.10.10.10">
    <property type="entry name" value="HIV Type 1 Reverse Transcriptase, subunit A, domain 1"/>
    <property type="match status" value="1"/>
</dbReference>
<name>C5KTE2_PERM5</name>
<dbReference type="Gene3D" id="2.40.70.10">
    <property type="entry name" value="Acid Proteases"/>
    <property type="match status" value="1"/>
</dbReference>
<dbReference type="InterPro" id="IPR001584">
    <property type="entry name" value="Integrase_cat-core"/>
</dbReference>
<evidence type="ECO:0000256" key="5">
    <source>
        <dbReference type="ARBA" id="ARBA00022801"/>
    </source>
</evidence>
<keyword evidence="4" id="KW-0255">Endonuclease</keyword>
<protein>
    <submittedName>
        <fullName evidence="11">Gag/pol/env polyprotein, putative</fullName>
    </submittedName>
</protein>
<dbReference type="InterPro" id="IPR043128">
    <property type="entry name" value="Rev_trsase/Diguanyl_cyclase"/>
</dbReference>
<gene>
    <name evidence="11" type="ORF">Pmar_PMAR001044</name>
</gene>
<accession>C5KTE2</accession>
<dbReference type="InParanoid" id="C5KTE2"/>